<keyword evidence="2" id="KW-1185">Reference proteome</keyword>
<dbReference type="EMBL" id="CAACVG010007170">
    <property type="protein sequence ID" value="VEN44024.1"/>
    <property type="molecule type" value="Genomic_DNA"/>
</dbReference>
<name>A0A653C9B2_CALMS</name>
<sequence length="95" mass="11733">MHQKCKVYHNRLLNNRIWDFQFCTVYCVVRGEPFVYQTSYLYWLFCLSSNKKWTDILFVRKVFQGPWPNRKRSRKLILKTISKQSLELVELNNYY</sequence>
<dbReference type="Proteomes" id="UP000410492">
    <property type="component" value="Unassembled WGS sequence"/>
</dbReference>
<protein>
    <submittedName>
        <fullName evidence="1">Uncharacterized protein</fullName>
    </submittedName>
</protein>
<dbReference type="OrthoDB" id="72053at2759"/>
<evidence type="ECO:0000313" key="1">
    <source>
        <dbReference type="EMBL" id="VEN44024.1"/>
    </source>
</evidence>
<evidence type="ECO:0000313" key="2">
    <source>
        <dbReference type="Proteomes" id="UP000410492"/>
    </source>
</evidence>
<gene>
    <name evidence="1" type="ORF">CALMAC_LOCUS6978</name>
</gene>
<accession>A0A653C9B2</accession>
<proteinExistence type="predicted"/>
<reference evidence="1 2" key="1">
    <citation type="submission" date="2019-01" db="EMBL/GenBank/DDBJ databases">
        <authorList>
            <person name="Sayadi A."/>
        </authorList>
    </citation>
    <scope>NUCLEOTIDE SEQUENCE [LARGE SCALE GENOMIC DNA]</scope>
</reference>
<dbReference type="AlphaFoldDB" id="A0A653C9B2"/>
<organism evidence="1 2">
    <name type="scientific">Callosobruchus maculatus</name>
    <name type="common">Southern cowpea weevil</name>
    <name type="synonym">Pulse bruchid</name>
    <dbReference type="NCBI Taxonomy" id="64391"/>
    <lineage>
        <taxon>Eukaryota</taxon>
        <taxon>Metazoa</taxon>
        <taxon>Ecdysozoa</taxon>
        <taxon>Arthropoda</taxon>
        <taxon>Hexapoda</taxon>
        <taxon>Insecta</taxon>
        <taxon>Pterygota</taxon>
        <taxon>Neoptera</taxon>
        <taxon>Endopterygota</taxon>
        <taxon>Coleoptera</taxon>
        <taxon>Polyphaga</taxon>
        <taxon>Cucujiformia</taxon>
        <taxon>Chrysomeloidea</taxon>
        <taxon>Chrysomelidae</taxon>
        <taxon>Bruchinae</taxon>
        <taxon>Bruchini</taxon>
        <taxon>Callosobruchus</taxon>
    </lineage>
</organism>